<accession>A0AA43QSW5</accession>
<name>A0AA43QSW5_9LECA</name>
<proteinExistence type="predicted"/>
<reference evidence="2" key="1">
    <citation type="journal article" date="2023" name="Genome Biol. Evol.">
        <title>First Whole Genome Sequence and Flow Cytometry Genome Size Data for the Lichen-Forming Fungus Ramalina farinacea (Ascomycota).</title>
        <authorList>
            <person name="Llewellyn T."/>
            <person name="Mian S."/>
            <person name="Hill R."/>
            <person name="Leitch I.J."/>
            <person name="Gaya E."/>
        </authorList>
    </citation>
    <scope>NUCLEOTIDE SEQUENCE</scope>
    <source>
        <strain evidence="2">LIQ254RAFAR</strain>
    </source>
</reference>
<dbReference type="Proteomes" id="UP001161017">
    <property type="component" value="Unassembled WGS sequence"/>
</dbReference>
<evidence type="ECO:0008006" key="4">
    <source>
        <dbReference type="Google" id="ProtNLM"/>
    </source>
</evidence>
<dbReference type="AlphaFoldDB" id="A0AA43QSW5"/>
<protein>
    <recommendedName>
        <fullName evidence="4">F-box protein</fullName>
    </recommendedName>
</protein>
<evidence type="ECO:0000256" key="1">
    <source>
        <dbReference type="SAM" id="MobiDB-lite"/>
    </source>
</evidence>
<feature type="region of interest" description="Disordered" evidence="1">
    <location>
        <begin position="14"/>
        <end position="58"/>
    </location>
</feature>
<dbReference type="EMBL" id="JAPUFD010000013">
    <property type="protein sequence ID" value="MDI1491109.1"/>
    <property type="molecule type" value="Genomic_DNA"/>
</dbReference>
<keyword evidence="3" id="KW-1185">Reference proteome</keyword>
<feature type="region of interest" description="Disordered" evidence="1">
    <location>
        <begin position="686"/>
        <end position="722"/>
    </location>
</feature>
<gene>
    <name evidence="2" type="ORF">OHK93_002315</name>
</gene>
<feature type="compositionally biased region" description="Low complexity" evidence="1">
    <location>
        <begin position="700"/>
        <end position="710"/>
    </location>
</feature>
<organism evidence="2 3">
    <name type="scientific">Ramalina farinacea</name>
    <dbReference type="NCBI Taxonomy" id="258253"/>
    <lineage>
        <taxon>Eukaryota</taxon>
        <taxon>Fungi</taxon>
        <taxon>Dikarya</taxon>
        <taxon>Ascomycota</taxon>
        <taxon>Pezizomycotina</taxon>
        <taxon>Lecanoromycetes</taxon>
        <taxon>OSLEUM clade</taxon>
        <taxon>Lecanoromycetidae</taxon>
        <taxon>Lecanorales</taxon>
        <taxon>Lecanorineae</taxon>
        <taxon>Ramalinaceae</taxon>
        <taxon>Ramalina</taxon>
    </lineage>
</organism>
<evidence type="ECO:0000313" key="2">
    <source>
        <dbReference type="EMBL" id="MDI1491109.1"/>
    </source>
</evidence>
<evidence type="ECO:0000313" key="3">
    <source>
        <dbReference type="Proteomes" id="UP001161017"/>
    </source>
</evidence>
<sequence length="740" mass="85547">MDIDFELRTLATFNSCKHESQQPDGQPPPKKRRGPPPRKLPRKWQNRNAPTRLRKDRPVQTEVPMDVWEIIFGFCRLEKLLELRHNNPTFLSALGNTEATWKHARLNHFGQDHPDPPPGLSEMQYADLLVGVGCQSVGCKEKCTRKTYWAFQRRWCEKCCIKNLHKGRTAREEIFMYDETIKCVPYAMYDSWNHYQWAGHYVDPPVWAGTYGAPSTVFSKPEVKRFQTQFEEFMAAFPADGPSQEETTAWLAQKEAANGLVVSQLQKIEQWMENDRKVREKERAEIREARASFFANGAARLDPPLQEGVLALCPSYCRSIEIAKPATEKSWQILRDKVKGEREHAAELYVKKKRLEDIRGYREFLVNNRDETIRNRQRMHSEEHCLVLKLGTTVAERILSDPQGIHDLDLVNVILREVYEEFGKLDDNEKPTNGYGPYRLLMDDARLVYNEIILPLIDRFSCQSRQTLAKEKLKCPVKDCRQPGHVADFLHLMEHLHTYHGKILDLDILMIHLRGFPWYTLEWPRNLPMLSAHQEAGEAEWDMDSEPAYNRFPQRTEYGVGQAINQYLLTHASGEPATMTDATYHAICDLNHIRFLDRYKCQSAIREAHLRQLRSMKPLNFYEHVDTINMMIERKPPTYVHNNNANTNELPRFDNFCSFRCLLEESMPYGPANAFSAPELMQQFGHNFNSDSEDSGSGSGDDCSSCGESELGFPPDLSMLNPDDDMGTVHFAARFPPLFP</sequence>
<feature type="compositionally biased region" description="Basic residues" evidence="1">
    <location>
        <begin position="29"/>
        <end position="45"/>
    </location>
</feature>
<comment type="caution">
    <text evidence="2">The sequence shown here is derived from an EMBL/GenBank/DDBJ whole genome shotgun (WGS) entry which is preliminary data.</text>
</comment>